<proteinExistence type="inferred from homology"/>
<evidence type="ECO:0000256" key="1">
    <source>
        <dbReference type="ARBA" id="ARBA00038158"/>
    </source>
</evidence>
<feature type="region of interest" description="Disordered" evidence="2">
    <location>
        <begin position="1"/>
        <end position="131"/>
    </location>
</feature>
<dbReference type="Pfam" id="PF13489">
    <property type="entry name" value="Methyltransf_23"/>
    <property type="match status" value="1"/>
</dbReference>
<name>A0ABR1T6I1_9PEZI</name>
<feature type="compositionally biased region" description="Low complexity" evidence="2">
    <location>
        <begin position="23"/>
        <end position="33"/>
    </location>
</feature>
<feature type="compositionally biased region" description="Low complexity" evidence="2">
    <location>
        <begin position="122"/>
        <end position="131"/>
    </location>
</feature>
<dbReference type="PANTHER" id="PTHR43591">
    <property type="entry name" value="METHYLTRANSFERASE"/>
    <property type="match status" value="1"/>
</dbReference>
<comment type="similarity">
    <text evidence="1">Belongs to the methyltransferase superfamily. LaeA methyltransferase family.</text>
</comment>
<evidence type="ECO:0008006" key="5">
    <source>
        <dbReference type="Google" id="ProtNLM"/>
    </source>
</evidence>
<dbReference type="CDD" id="cd02440">
    <property type="entry name" value="AdoMet_MTases"/>
    <property type="match status" value="1"/>
</dbReference>
<reference evidence="3 4" key="1">
    <citation type="submission" date="2023-01" db="EMBL/GenBank/DDBJ databases">
        <title>Analysis of 21 Apiospora genomes using comparative genomics revels a genus with tremendous synthesis potential of carbohydrate active enzymes and secondary metabolites.</title>
        <authorList>
            <person name="Sorensen T."/>
        </authorList>
    </citation>
    <scope>NUCLEOTIDE SEQUENCE [LARGE SCALE GENOMIC DNA]</scope>
    <source>
        <strain evidence="3 4">CBS 33761</strain>
    </source>
</reference>
<dbReference type="EMBL" id="JAQQWK010000005">
    <property type="protein sequence ID" value="KAK8042206.1"/>
    <property type="molecule type" value="Genomic_DNA"/>
</dbReference>
<feature type="compositionally biased region" description="Basic and acidic residues" evidence="2">
    <location>
        <begin position="35"/>
        <end position="44"/>
    </location>
</feature>
<dbReference type="Gene3D" id="3.40.50.150">
    <property type="entry name" value="Vaccinia Virus protein VP39"/>
    <property type="match status" value="1"/>
</dbReference>
<organism evidence="3 4">
    <name type="scientific">Apiospora rasikravindrae</name>
    <dbReference type="NCBI Taxonomy" id="990691"/>
    <lineage>
        <taxon>Eukaryota</taxon>
        <taxon>Fungi</taxon>
        <taxon>Dikarya</taxon>
        <taxon>Ascomycota</taxon>
        <taxon>Pezizomycotina</taxon>
        <taxon>Sordariomycetes</taxon>
        <taxon>Xylariomycetidae</taxon>
        <taxon>Amphisphaeriales</taxon>
        <taxon>Apiosporaceae</taxon>
        <taxon>Apiospora</taxon>
    </lineage>
</organism>
<feature type="non-terminal residue" evidence="3">
    <location>
        <position position="446"/>
    </location>
</feature>
<feature type="compositionally biased region" description="Basic and acidic residues" evidence="2">
    <location>
        <begin position="68"/>
        <end position="82"/>
    </location>
</feature>
<evidence type="ECO:0000313" key="3">
    <source>
        <dbReference type="EMBL" id="KAK8042206.1"/>
    </source>
</evidence>
<dbReference type="PANTHER" id="PTHR43591:SF24">
    <property type="entry name" value="2-METHOXY-6-POLYPRENYL-1,4-BENZOQUINOL METHYLASE, MITOCHONDRIAL"/>
    <property type="match status" value="1"/>
</dbReference>
<dbReference type="SUPFAM" id="SSF53335">
    <property type="entry name" value="S-adenosyl-L-methionine-dependent methyltransferases"/>
    <property type="match status" value="1"/>
</dbReference>
<comment type="caution">
    <text evidence="3">The sequence shown here is derived from an EMBL/GenBank/DDBJ whole genome shotgun (WGS) entry which is preliminary data.</text>
</comment>
<protein>
    <recommendedName>
        <fullName evidence="5">Methyltransferase</fullName>
    </recommendedName>
</protein>
<accession>A0ABR1T6I1</accession>
<dbReference type="InterPro" id="IPR029063">
    <property type="entry name" value="SAM-dependent_MTases_sf"/>
</dbReference>
<feature type="compositionally biased region" description="Low complexity" evidence="2">
    <location>
        <begin position="84"/>
        <end position="95"/>
    </location>
</feature>
<sequence length="446" mass="49326">MTKKPAGSLPESGLSKTEEESGAHISESSSSTEKAGTDRLKDGSASHIDGGAEVEGPDGEPSTGNGLSREHSGSSDGTRDSEAASDNASLSSDDATPVASGSVAGLDWAQPDHEDHFDDADSALGDDSASSTQSLSSSILQYRVIHGRRYHSLRGDGDTEYWQPNDEQQNLYAEYSHHANLLLLDGRLYLAPISENVQNVLDVVGYVYLIFFQCHLLCYDANRTLRDFGDAHPHAQVRGVDLSPIQPAWIPPNVLFEIDDIAQEWTYQPNHFDFIYLRSLHGCIRDWNLFFREAYKCCKPGGWVETFHMDLRPQSDDGSVRPGMAILSMYDHLVAAGRRMGRPMDLLVNHTMVRSMEAAGFVDVRETNLKKPMTGSFGDRKMREIGGFQHAALTEGLEGLVLYPLGQVLGWPLIQIQLMLAKVRTELASQKVHPWLRVQIVYARKP</sequence>
<evidence type="ECO:0000256" key="2">
    <source>
        <dbReference type="SAM" id="MobiDB-lite"/>
    </source>
</evidence>
<gene>
    <name evidence="3" type="ORF">PG993_006729</name>
</gene>
<evidence type="ECO:0000313" key="4">
    <source>
        <dbReference type="Proteomes" id="UP001444661"/>
    </source>
</evidence>
<dbReference type="Proteomes" id="UP001444661">
    <property type="component" value="Unassembled WGS sequence"/>
</dbReference>
<keyword evidence="4" id="KW-1185">Reference proteome</keyword>